<keyword evidence="2" id="KW-1185">Reference proteome</keyword>
<organism evidence="1 2">
    <name type="scientific">Fusarium oxysporum f. sp. cubense (strain race 4)</name>
    <name type="common">Panama disease fungus</name>
    <dbReference type="NCBI Taxonomy" id="2502994"/>
    <lineage>
        <taxon>Eukaryota</taxon>
        <taxon>Fungi</taxon>
        <taxon>Dikarya</taxon>
        <taxon>Ascomycota</taxon>
        <taxon>Pezizomycotina</taxon>
        <taxon>Sordariomycetes</taxon>
        <taxon>Hypocreomycetidae</taxon>
        <taxon>Hypocreales</taxon>
        <taxon>Nectriaceae</taxon>
        <taxon>Fusarium</taxon>
        <taxon>Fusarium oxysporum species complex</taxon>
    </lineage>
</organism>
<dbReference type="AlphaFoldDB" id="N1S2S6"/>
<protein>
    <submittedName>
        <fullName evidence="1">Uncharacterized protein</fullName>
    </submittedName>
</protein>
<dbReference type="Proteomes" id="UP000016929">
    <property type="component" value="Unassembled WGS sequence"/>
</dbReference>
<accession>N1S2S6</accession>
<dbReference type="EMBL" id="KB726235">
    <property type="protein sequence ID" value="EMT73133.1"/>
    <property type="molecule type" value="Genomic_DNA"/>
</dbReference>
<sequence length="64" mass="7092">MSEVPPRNKLWSRSSATLIVCIADRLATSFPNTSSQGKKPLRHVQVCVLVLWKRLNVLPGCMSA</sequence>
<proteinExistence type="predicted"/>
<gene>
    <name evidence="1" type="ORF">FOC4_g10004497</name>
</gene>
<evidence type="ECO:0000313" key="1">
    <source>
        <dbReference type="EMBL" id="EMT73133.1"/>
    </source>
</evidence>
<name>N1S2S6_FUSC4</name>
<reference evidence="2" key="2">
    <citation type="journal article" date="2014" name="PLoS ONE">
        <title>Genome and Transcriptome Analysis of the Fungal Pathogen Fusarium oxysporum f. sp. cubense Causing Banana Vascular Wilt Disease.</title>
        <authorList>
            <person name="Guo L."/>
            <person name="Han L."/>
            <person name="Yang L."/>
            <person name="Zeng H."/>
            <person name="Fan D."/>
            <person name="Zhu Y."/>
            <person name="Feng Y."/>
            <person name="Wang G."/>
            <person name="Peng C."/>
            <person name="Jiang X."/>
            <person name="Zhou D."/>
            <person name="Ni P."/>
            <person name="Liang C."/>
            <person name="Liu L."/>
            <person name="Wang J."/>
            <person name="Mao C."/>
            <person name="Fang X."/>
            <person name="Peng M."/>
            <person name="Huang J."/>
        </authorList>
    </citation>
    <scope>NUCLEOTIDE SEQUENCE [LARGE SCALE GENOMIC DNA]</scope>
    <source>
        <strain evidence="2">race 4</strain>
    </source>
</reference>
<evidence type="ECO:0000313" key="2">
    <source>
        <dbReference type="Proteomes" id="UP000016929"/>
    </source>
</evidence>
<dbReference type="HOGENOM" id="CLU_2867681_0_0_1"/>
<reference evidence="2" key="1">
    <citation type="submission" date="2012-09" db="EMBL/GenBank/DDBJ databases">
        <title>Genome sequencing and comparative transcriptomics of race 1 and race 4 of banana pathogen: Fusarium oxysporum f. sp. cubense.</title>
        <authorList>
            <person name="Fang X."/>
            <person name="Huang J."/>
        </authorList>
    </citation>
    <scope>NUCLEOTIDE SEQUENCE [LARGE SCALE GENOMIC DNA]</scope>
    <source>
        <strain evidence="2">race 4</strain>
    </source>
</reference>